<dbReference type="STRING" id="1121884.SAMN02745131_03930"/>
<dbReference type="GO" id="GO:0003676">
    <property type="term" value="F:nucleic acid binding"/>
    <property type="evidence" value="ECO:0007669"/>
    <property type="project" value="InterPro"/>
</dbReference>
<keyword evidence="2" id="KW-0540">Nuclease</keyword>
<dbReference type="PANTHER" id="PTHR30231">
    <property type="entry name" value="DNA POLYMERASE III SUBUNIT EPSILON"/>
    <property type="match status" value="1"/>
</dbReference>
<keyword evidence="2" id="KW-0269">Exonuclease</keyword>
<dbReference type="InterPro" id="IPR012337">
    <property type="entry name" value="RNaseH-like_sf"/>
</dbReference>
<keyword evidence="3" id="KW-1185">Reference proteome</keyword>
<name>A0A1M5FS96_9BACT</name>
<accession>A0A1M5FS96</accession>
<sequence length="98" mass="10998">MPKNAFTAIDFETATGRRNSICQVGLVRVIRGEVVDQVNLLVRPPGNEYSKYNIDVHGITPRMTASALPFDKVWWALEHYIAGQHLVAHNMAFDNSCL</sequence>
<dbReference type="GO" id="GO:0006259">
    <property type="term" value="P:DNA metabolic process"/>
    <property type="evidence" value="ECO:0007669"/>
    <property type="project" value="UniProtKB-ARBA"/>
</dbReference>
<dbReference type="EMBL" id="FQUU01000024">
    <property type="protein sequence ID" value="SHF94368.1"/>
    <property type="molecule type" value="Genomic_DNA"/>
</dbReference>
<dbReference type="GO" id="GO:0008408">
    <property type="term" value="F:3'-5' exonuclease activity"/>
    <property type="evidence" value="ECO:0007669"/>
    <property type="project" value="TreeGrafter"/>
</dbReference>
<organism evidence="2 3">
    <name type="scientific">Flavisolibacter ginsengisoli DSM 18119</name>
    <dbReference type="NCBI Taxonomy" id="1121884"/>
    <lineage>
        <taxon>Bacteria</taxon>
        <taxon>Pseudomonadati</taxon>
        <taxon>Bacteroidota</taxon>
        <taxon>Chitinophagia</taxon>
        <taxon>Chitinophagales</taxon>
        <taxon>Chitinophagaceae</taxon>
        <taxon>Flavisolibacter</taxon>
    </lineage>
</organism>
<feature type="domain" description="Exonuclease" evidence="1">
    <location>
        <begin position="8"/>
        <end position="97"/>
    </location>
</feature>
<evidence type="ECO:0000313" key="3">
    <source>
        <dbReference type="Proteomes" id="UP000184048"/>
    </source>
</evidence>
<dbReference type="Gene3D" id="3.30.420.10">
    <property type="entry name" value="Ribonuclease H-like superfamily/Ribonuclease H"/>
    <property type="match status" value="1"/>
</dbReference>
<dbReference type="RefSeq" id="WP_217653034.1">
    <property type="nucleotide sequence ID" value="NZ_FQUU01000024.1"/>
</dbReference>
<dbReference type="AlphaFoldDB" id="A0A1M5FS96"/>
<dbReference type="GO" id="GO:0005829">
    <property type="term" value="C:cytosol"/>
    <property type="evidence" value="ECO:0007669"/>
    <property type="project" value="TreeGrafter"/>
</dbReference>
<evidence type="ECO:0000259" key="1">
    <source>
        <dbReference type="Pfam" id="PF00929"/>
    </source>
</evidence>
<dbReference type="InterPro" id="IPR036397">
    <property type="entry name" value="RNaseH_sf"/>
</dbReference>
<evidence type="ECO:0000313" key="2">
    <source>
        <dbReference type="EMBL" id="SHF94368.1"/>
    </source>
</evidence>
<keyword evidence="2" id="KW-0378">Hydrolase</keyword>
<reference evidence="2 3" key="1">
    <citation type="submission" date="2016-11" db="EMBL/GenBank/DDBJ databases">
        <authorList>
            <person name="Jaros S."/>
            <person name="Januszkiewicz K."/>
            <person name="Wedrychowicz H."/>
        </authorList>
    </citation>
    <scope>NUCLEOTIDE SEQUENCE [LARGE SCALE GENOMIC DNA]</scope>
    <source>
        <strain evidence="2 3">DSM 18119</strain>
    </source>
</reference>
<protein>
    <submittedName>
        <fullName evidence="2">Exonuclease</fullName>
    </submittedName>
</protein>
<dbReference type="PANTHER" id="PTHR30231:SF42">
    <property type="entry name" value="EXONUCLEASE"/>
    <property type="match status" value="1"/>
</dbReference>
<dbReference type="SUPFAM" id="SSF53098">
    <property type="entry name" value="Ribonuclease H-like"/>
    <property type="match status" value="1"/>
</dbReference>
<gene>
    <name evidence="2" type="ORF">SAMN02745131_03930</name>
</gene>
<dbReference type="Pfam" id="PF00929">
    <property type="entry name" value="RNase_T"/>
    <property type="match status" value="1"/>
</dbReference>
<proteinExistence type="predicted"/>
<dbReference type="Proteomes" id="UP000184048">
    <property type="component" value="Unassembled WGS sequence"/>
</dbReference>
<dbReference type="InterPro" id="IPR013520">
    <property type="entry name" value="Ribonucl_H"/>
</dbReference>